<feature type="region of interest" description="Disordered" evidence="1">
    <location>
        <begin position="179"/>
        <end position="218"/>
    </location>
</feature>
<comment type="caution">
    <text evidence="2">The sequence shown here is derived from an EMBL/GenBank/DDBJ whole genome shotgun (WGS) entry which is preliminary data.</text>
</comment>
<name>A0ABD3F8W0_9STRA</name>
<reference evidence="2 3" key="1">
    <citation type="submission" date="2024-09" db="EMBL/GenBank/DDBJ databases">
        <title>Genome sequencing and assembly of Phytophthora oleae, isolate VK10A, causative agent of rot of olive drupes.</title>
        <authorList>
            <person name="Conti Taguali S."/>
            <person name="Riolo M."/>
            <person name="La Spada F."/>
            <person name="Cacciola S.O."/>
            <person name="Dionisio G."/>
        </authorList>
    </citation>
    <scope>NUCLEOTIDE SEQUENCE [LARGE SCALE GENOMIC DNA]</scope>
    <source>
        <strain evidence="2 3">VK10A</strain>
    </source>
</reference>
<organism evidence="2 3">
    <name type="scientific">Phytophthora oleae</name>
    <dbReference type="NCBI Taxonomy" id="2107226"/>
    <lineage>
        <taxon>Eukaryota</taxon>
        <taxon>Sar</taxon>
        <taxon>Stramenopiles</taxon>
        <taxon>Oomycota</taxon>
        <taxon>Peronosporomycetes</taxon>
        <taxon>Peronosporales</taxon>
        <taxon>Peronosporaceae</taxon>
        <taxon>Phytophthora</taxon>
    </lineage>
</organism>
<evidence type="ECO:0000313" key="3">
    <source>
        <dbReference type="Proteomes" id="UP001632037"/>
    </source>
</evidence>
<feature type="compositionally biased region" description="Acidic residues" evidence="1">
    <location>
        <begin position="209"/>
        <end position="218"/>
    </location>
</feature>
<evidence type="ECO:0000256" key="1">
    <source>
        <dbReference type="SAM" id="MobiDB-lite"/>
    </source>
</evidence>
<dbReference type="AlphaFoldDB" id="A0ABD3F8W0"/>
<keyword evidence="3" id="KW-1185">Reference proteome</keyword>
<dbReference type="Proteomes" id="UP001632037">
    <property type="component" value="Unassembled WGS sequence"/>
</dbReference>
<evidence type="ECO:0000313" key="2">
    <source>
        <dbReference type="EMBL" id="KAL3662892.1"/>
    </source>
</evidence>
<gene>
    <name evidence="2" type="ORF">V7S43_012292</name>
</gene>
<sequence length="394" mass="43947">MRRGKERWTIADDKRLGHALLDVFANQGEVVVLSDNCALWKSVQQRYQALAAAEQAVVPNITAAPRSARSLHTRWARGIRPDMILFASLVDKLQKAGKKPAKATKQAVKLFREERSEINATAVRQYVQGRLRPPSPTGDSETDSTRPKLKFETFHFHHCYDILRSNPKFIETLLEQTRVNGGGGARKRRRIDGIGGPEEDEYSSSTSSDDSDTADSNEDEDLLLQSSNRFQAAKVDAITSEQVSTLRKSHQATGNGVQRPILQVRPLVQPLSASQSRSDSVIITLEDTRDDLELPRLECDRELANEYIRLRTQTLQEDRRLKLLAELRGVVTTISQLAQQLAWNGVASAALAARTGTVCPQLDQDVLRDIAFFRGEKQRLKQAIASLDDGLVAQ</sequence>
<accession>A0ABD3F8W0</accession>
<dbReference type="EMBL" id="JBIMZQ010000030">
    <property type="protein sequence ID" value="KAL3662892.1"/>
    <property type="molecule type" value="Genomic_DNA"/>
</dbReference>
<protein>
    <submittedName>
        <fullName evidence="2">Uncharacterized protein</fullName>
    </submittedName>
</protein>
<feature type="region of interest" description="Disordered" evidence="1">
    <location>
        <begin position="124"/>
        <end position="146"/>
    </location>
</feature>
<proteinExistence type="predicted"/>